<dbReference type="PANTHER" id="PTHR47197">
    <property type="entry name" value="PROTEIN NIRF"/>
    <property type="match status" value="1"/>
</dbReference>
<protein>
    <submittedName>
        <fullName evidence="2">Lipoprotein</fullName>
    </submittedName>
</protein>
<name>A0A0Q0RZP5_9FLAO</name>
<feature type="signal peptide" evidence="1">
    <location>
        <begin position="1"/>
        <end position="22"/>
    </location>
</feature>
<accession>A0A0Q0RZP5</accession>
<keyword evidence="1" id="KW-0732">Signal</keyword>
<evidence type="ECO:0000313" key="3">
    <source>
        <dbReference type="Proteomes" id="UP000050443"/>
    </source>
</evidence>
<evidence type="ECO:0000256" key="1">
    <source>
        <dbReference type="SAM" id="SignalP"/>
    </source>
</evidence>
<keyword evidence="2" id="KW-0449">Lipoprotein</keyword>
<sequence length="349" mass="37850">MKLTRFLLIALSVSLFVSCSNDDSNDAPKGVYDNGFFILNEGSSKGGSVSFSSDDFSTVVPNVYEAANGADFAGVYLQNIFFNGDNAYIIAGGSDVINVVNRYTFKLVSKIETGLITPRYGVVKDGKAYVTNANTYSYINPATGDTDDFIAVIDLATNKVESKIDLNSTANRIILENNKLYITDSSNDKVLVVNPATKTLEAPITIGYSGDSMEVKDGVLYVLKSPYQNRGELVKIKLSDKTISKIAFPESLDGSGNLDIYGDKIYYTVNKSVYAMNTSATTPSTTPLFTASLSTDGYIYGFTVKNDKFYIGDGGDFKSSSKAYIYDLNGTFIKDLAVGIAPNGFYFNE</sequence>
<organism evidence="2 3">
    <name type="scientific">Flavobacterium aquidurense</name>
    <dbReference type="NCBI Taxonomy" id="362413"/>
    <lineage>
        <taxon>Bacteria</taxon>
        <taxon>Pseudomonadati</taxon>
        <taxon>Bacteroidota</taxon>
        <taxon>Flavobacteriia</taxon>
        <taxon>Flavobacteriales</taxon>
        <taxon>Flavobacteriaceae</taxon>
        <taxon>Flavobacterium</taxon>
    </lineage>
</organism>
<dbReference type="OrthoDB" id="9773938at2"/>
<dbReference type="PATRIC" id="fig|362413.3.peg.3109"/>
<evidence type="ECO:0000313" key="2">
    <source>
        <dbReference type="EMBL" id="KQB43017.1"/>
    </source>
</evidence>
<dbReference type="Pfam" id="PF16819">
    <property type="entry name" value="DUF5074"/>
    <property type="match status" value="1"/>
</dbReference>
<dbReference type="SUPFAM" id="SSF63825">
    <property type="entry name" value="YWTD domain"/>
    <property type="match status" value="2"/>
</dbReference>
<dbReference type="EMBL" id="JRLF01000004">
    <property type="protein sequence ID" value="KQB43017.1"/>
    <property type="molecule type" value="Genomic_DNA"/>
</dbReference>
<dbReference type="InterPro" id="IPR031815">
    <property type="entry name" value="DUF5074"/>
</dbReference>
<dbReference type="STRING" id="362413.RC62_3184"/>
<feature type="chain" id="PRO_5006183691" evidence="1">
    <location>
        <begin position="23"/>
        <end position="349"/>
    </location>
</feature>
<reference evidence="2 3" key="1">
    <citation type="submission" date="2014-09" db="EMBL/GenBank/DDBJ databases">
        <title>Genome sequence of Flavobacterium aquidurense RC62.</title>
        <authorList>
            <person name="Kim J.F."/>
            <person name="Kwak M.-J."/>
        </authorList>
    </citation>
    <scope>NUCLEOTIDE SEQUENCE [LARGE SCALE GENOMIC DNA]</scope>
    <source>
        <strain evidence="2 3">RC62</strain>
    </source>
</reference>
<dbReference type="PANTHER" id="PTHR47197:SF3">
    <property type="entry name" value="DIHYDRO-HEME D1 DEHYDROGENASE"/>
    <property type="match status" value="1"/>
</dbReference>
<dbReference type="Proteomes" id="UP000050443">
    <property type="component" value="Unassembled WGS sequence"/>
</dbReference>
<dbReference type="Gene3D" id="2.130.10.10">
    <property type="entry name" value="YVTN repeat-like/Quinoprotein amine dehydrogenase"/>
    <property type="match status" value="1"/>
</dbReference>
<proteinExistence type="predicted"/>
<dbReference type="RefSeq" id="WP_055091938.1">
    <property type="nucleotide sequence ID" value="NZ_JRLF01000004.1"/>
</dbReference>
<comment type="caution">
    <text evidence="2">The sequence shown here is derived from an EMBL/GenBank/DDBJ whole genome shotgun (WGS) entry which is preliminary data.</text>
</comment>
<dbReference type="InterPro" id="IPR015943">
    <property type="entry name" value="WD40/YVTN_repeat-like_dom_sf"/>
</dbReference>
<dbReference type="InterPro" id="IPR051200">
    <property type="entry name" value="Host-pathogen_enzymatic-act"/>
</dbReference>
<gene>
    <name evidence="2" type="ORF">RC62_3184</name>
</gene>
<dbReference type="PROSITE" id="PS51257">
    <property type="entry name" value="PROKAR_LIPOPROTEIN"/>
    <property type="match status" value="1"/>
</dbReference>
<dbReference type="AlphaFoldDB" id="A0A0Q0RZP5"/>